<dbReference type="InterPro" id="IPR039991">
    <property type="entry name" value="SHOC1"/>
</dbReference>
<dbReference type="GO" id="GO:0003697">
    <property type="term" value="F:single-stranded DNA binding"/>
    <property type="evidence" value="ECO:0007669"/>
    <property type="project" value="TreeGrafter"/>
</dbReference>
<evidence type="ECO:0000313" key="2">
    <source>
        <dbReference type="Proteomes" id="UP001333110"/>
    </source>
</evidence>
<dbReference type="EMBL" id="JAUNZN010000009">
    <property type="protein sequence ID" value="KAK4816038.1"/>
    <property type="molecule type" value="Genomic_DNA"/>
</dbReference>
<accession>A0AAN7NS01</accession>
<protein>
    <submittedName>
        <fullName evidence="1">Uncharacterized protein</fullName>
    </submittedName>
</protein>
<dbReference type="PANTHER" id="PTHR35668:SF1">
    <property type="entry name" value="PROTEIN SHORTAGE IN CHIASMATA 1 ORTHOLOG"/>
    <property type="match status" value="1"/>
</dbReference>
<keyword evidence="2" id="KW-1185">Reference proteome</keyword>
<sequence length="135" mass="15607">MYSVISEIIQTTPVSSIYKGKIDEKEIMLFRHAALVHLLVTVRDLLLTCGLDTALGYLSKAKDIYKNILESCLNNIWRQLKIVQYSSQKKHETNPKITELQCQMLNWMQSYGDEHSVKVNNVNNFSKQTKLLQTM</sequence>
<dbReference type="PANTHER" id="PTHR35668">
    <property type="entry name" value="PROTEIN SHORTAGE IN CHIASMATA 1 ORTHOLOG"/>
    <property type="match status" value="1"/>
</dbReference>
<evidence type="ECO:0000313" key="1">
    <source>
        <dbReference type="EMBL" id="KAK4816038.1"/>
    </source>
</evidence>
<dbReference type="Proteomes" id="UP001333110">
    <property type="component" value="Unassembled WGS sequence"/>
</dbReference>
<name>A0AAN7NS01_MYCAM</name>
<gene>
    <name evidence="1" type="ORF">QYF61_011028</name>
</gene>
<comment type="caution">
    <text evidence="1">The sequence shown here is derived from an EMBL/GenBank/DDBJ whole genome shotgun (WGS) entry which is preliminary data.</text>
</comment>
<dbReference type="GO" id="GO:0016887">
    <property type="term" value="F:ATP hydrolysis activity"/>
    <property type="evidence" value="ECO:0007669"/>
    <property type="project" value="InterPro"/>
</dbReference>
<dbReference type="Pfam" id="PF17825">
    <property type="entry name" value="DUF5587"/>
    <property type="match status" value="1"/>
</dbReference>
<dbReference type="GO" id="GO:0000794">
    <property type="term" value="C:condensed nuclear chromosome"/>
    <property type="evidence" value="ECO:0007669"/>
    <property type="project" value="InterPro"/>
</dbReference>
<organism evidence="1 2">
    <name type="scientific">Mycteria americana</name>
    <name type="common">Wood stork</name>
    <dbReference type="NCBI Taxonomy" id="33587"/>
    <lineage>
        <taxon>Eukaryota</taxon>
        <taxon>Metazoa</taxon>
        <taxon>Chordata</taxon>
        <taxon>Craniata</taxon>
        <taxon>Vertebrata</taxon>
        <taxon>Euteleostomi</taxon>
        <taxon>Archelosauria</taxon>
        <taxon>Archosauria</taxon>
        <taxon>Dinosauria</taxon>
        <taxon>Saurischia</taxon>
        <taxon>Theropoda</taxon>
        <taxon>Coelurosauria</taxon>
        <taxon>Aves</taxon>
        <taxon>Neognathae</taxon>
        <taxon>Neoaves</taxon>
        <taxon>Aequornithes</taxon>
        <taxon>Ciconiiformes</taxon>
        <taxon>Ciconiidae</taxon>
        <taxon>Mycteria</taxon>
    </lineage>
</organism>
<reference evidence="1 2" key="1">
    <citation type="journal article" date="2023" name="J. Hered.">
        <title>Chromosome-level genome of the wood stork (Mycteria americana) provides insight into avian chromosome evolution.</title>
        <authorList>
            <person name="Flamio R. Jr."/>
            <person name="Ramstad K.M."/>
        </authorList>
    </citation>
    <scope>NUCLEOTIDE SEQUENCE [LARGE SCALE GENOMIC DNA]</scope>
    <source>
        <strain evidence="1">JAX WOST 10</strain>
    </source>
</reference>
<dbReference type="GO" id="GO:0000712">
    <property type="term" value="P:resolution of meiotic recombination intermediates"/>
    <property type="evidence" value="ECO:0007669"/>
    <property type="project" value="InterPro"/>
</dbReference>
<proteinExistence type="predicted"/>
<dbReference type="AlphaFoldDB" id="A0AAN7NS01"/>